<keyword evidence="2 4" id="KW-0238">DNA-binding</keyword>
<dbReference type="SUPFAM" id="SSF48498">
    <property type="entry name" value="Tetracyclin repressor-like, C-terminal domain"/>
    <property type="match status" value="1"/>
</dbReference>
<comment type="caution">
    <text evidence="7">The sequence shown here is derived from an EMBL/GenBank/DDBJ whole genome shotgun (WGS) entry which is preliminary data.</text>
</comment>
<proteinExistence type="predicted"/>
<evidence type="ECO:0000313" key="7">
    <source>
        <dbReference type="EMBL" id="MFC4033407.1"/>
    </source>
</evidence>
<dbReference type="PANTHER" id="PTHR47506:SF3">
    <property type="entry name" value="HTH-TYPE TRANSCRIPTIONAL REGULATOR LMRA"/>
    <property type="match status" value="1"/>
</dbReference>
<evidence type="ECO:0000256" key="3">
    <source>
        <dbReference type="ARBA" id="ARBA00023163"/>
    </source>
</evidence>
<dbReference type="InterPro" id="IPR001647">
    <property type="entry name" value="HTH_TetR"/>
</dbReference>
<keyword evidence="8" id="KW-1185">Reference proteome</keyword>
<name>A0ABV8HR35_9ACTN</name>
<dbReference type="InterPro" id="IPR036271">
    <property type="entry name" value="Tet_transcr_reg_TetR-rel_C_sf"/>
</dbReference>
<feature type="region of interest" description="Disordered" evidence="5">
    <location>
        <begin position="225"/>
        <end position="251"/>
    </location>
</feature>
<feature type="DNA-binding region" description="H-T-H motif" evidence="4">
    <location>
        <begin position="58"/>
        <end position="77"/>
    </location>
</feature>
<dbReference type="RefSeq" id="WP_386430498.1">
    <property type="nucleotide sequence ID" value="NZ_JBHSBB010000012.1"/>
</dbReference>
<evidence type="ECO:0000256" key="2">
    <source>
        <dbReference type="ARBA" id="ARBA00023125"/>
    </source>
</evidence>
<keyword evidence="3" id="KW-0804">Transcription</keyword>
<keyword evidence="1" id="KW-0805">Transcription regulation</keyword>
<dbReference type="Pfam" id="PF00440">
    <property type="entry name" value="TetR_N"/>
    <property type="match status" value="1"/>
</dbReference>
<evidence type="ECO:0000313" key="8">
    <source>
        <dbReference type="Proteomes" id="UP001595765"/>
    </source>
</evidence>
<dbReference type="InterPro" id="IPR011075">
    <property type="entry name" value="TetR_C"/>
</dbReference>
<dbReference type="EMBL" id="JBHSBB010000012">
    <property type="protein sequence ID" value="MFC4033407.1"/>
    <property type="molecule type" value="Genomic_DNA"/>
</dbReference>
<dbReference type="SUPFAM" id="SSF46689">
    <property type="entry name" value="Homeodomain-like"/>
    <property type="match status" value="1"/>
</dbReference>
<evidence type="ECO:0000256" key="5">
    <source>
        <dbReference type="SAM" id="MobiDB-lite"/>
    </source>
</evidence>
<feature type="region of interest" description="Disordered" evidence="5">
    <location>
        <begin position="1"/>
        <end position="26"/>
    </location>
</feature>
<organism evidence="7 8">
    <name type="scientific">Streptomyces polygonati</name>
    <dbReference type="NCBI Taxonomy" id="1617087"/>
    <lineage>
        <taxon>Bacteria</taxon>
        <taxon>Bacillati</taxon>
        <taxon>Actinomycetota</taxon>
        <taxon>Actinomycetes</taxon>
        <taxon>Kitasatosporales</taxon>
        <taxon>Streptomycetaceae</taxon>
        <taxon>Streptomyces</taxon>
    </lineage>
</organism>
<dbReference type="PROSITE" id="PS50977">
    <property type="entry name" value="HTH_TETR_2"/>
    <property type="match status" value="1"/>
</dbReference>
<sequence length="251" mass="27332">MDQPIPESQTDRTDRTGAVVEPTPRPARKFTTKGLATRARIVTAAAELVFAHGVARTGIEDVQRRAGVSASQLYHYFTDKDDLIRAVIAHQTDGVLAAQRPVLDELDSFDSLYRWRDLLVDLQEQRNCVGGCPIGSIAAELADNDPHARADLVDGFERWEAPIRDGLARMRTRGDLRPDTDTDALALALLVALQGGLLLTQTRRNTIPLRTGLDAVLAHIRTYATEQTQHRDPSPAGPLVGGPGLMSSPTS</sequence>
<reference evidence="8" key="1">
    <citation type="journal article" date="2019" name="Int. J. Syst. Evol. Microbiol.">
        <title>The Global Catalogue of Microorganisms (GCM) 10K type strain sequencing project: providing services to taxonomists for standard genome sequencing and annotation.</title>
        <authorList>
            <consortium name="The Broad Institute Genomics Platform"/>
            <consortium name="The Broad Institute Genome Sequencing Center for Infectious Disease"/>
            <person name="Wu L."/>
            <person name="Ma J."/>
        </authorList>
    </citation>
    <scope>NUCLEOTIDE SEQUENCE [LARGE SCALE GENOMIC DNA]</scope>
    <source>
        <strain evidence="8">CGMCC 4.7237</strain>
    </source>
</reference>
<accession>A0ABV8HR35</accession>
<protein>
    <submittedName>
        <fullName evidence="7">TetR/AcrR family transcriptional regulator</fullName>
    </submittedName>
</protein>
<dbReference type="Gene3D" id="1.10.357.10">
    <property type="entry name" value="Tetracycline Repressor, domain 2"/>
    <property type="match status" value="1"/>
</dbReference>
<dbReference type="PRINTS" id="PR00455">
    <property type="entry name" value="HTHTETR"/>
</dbReference>
<evidence type="ECO:0000259" key="6">
    <source>
        <dbReference type="PROSITE" id="PS50977"/>
    </source>
</evidence>
<evidence type="ECO:0000256" key="4">
    <source>
        <dbReference type="PROSITE-ProRule" id="PRU00335"/>
    </source>
</evidence>
<dbReference type="Proteomes" id="UP001595765">
    <property type="component" value="Unassembled WGS sequence"/>
</dbReference>
<evidence type="ECO:0000256" key="1">
    <source>
        <dbReference type="ARBA" id="ARBA00023015"/>
    </source>
</evidence>
<gene>
    <name evidence="7" type="ORF">ACFO3J_18225</name>
</gene>
<feature type="domain" description="HTH tetR-type" evidence="6">
    <location>
        <begin position="35"/>
        <end position="95"/>
    </location>
</feature>
<dbReference type="PANTHER" id="PTHR47506">
    <property type="entry name" value="TRANSCRIPTIONAL REGULATORY PROTEIN"/>
    <property type="match status" value="1"/>
</dbReference>
<dbReference type="Pfam" id="PF16925">
    <property type="entry name" value="TetR_C_13"/>
    <property type="match status" value="1"/>
</dbReference>
<dbReference type="InterPro" id="IPR009057">
    <property type="entry name" value="Homeodomain-like_sf"/>
</dbReference>